<name>A3XGD6_LEEBM</name>
<feature type="chain" id="PRO_5002663971" description="DUF4174 domain-containing protein" evidence="2">
    <location>
        <begin position="19"/>
        <end position="144"/>
    </location>
</feature>
<evidence type="ECO:0000259" key="3">
    <source>
        <dbReference type="Pfam" id="PF13778"/>
    </source>
</evidence>
<reference evidence="4 5" key="1">
    <citation type="journal article" date="2007" name="Nature">
        <title>Light stimulates growth of proteorhodopsin-containing marine Flavobacteria.</title>
        <authorList>
            <person name="Gomez-Consarnau L."/>
            <person name="Gonzalez J.M."/>
            <person name="Coll-Llado M."/>
            <person name="Gourdon P."/>
            <person name="Pascher T."/>
            <person name="Neutze R."/>
            <person name="Pedros-Alio C."/>
            <person name="Pinhassi J."/>
        </authorList>
    </citation>
    <scope>NUCLEOTIDE SEQUENCE [LARGE SCALE GENOMIC DNA]</scope>
    <source>
        <strain evidence="4 5">MED217</strain>
    </source>
</reference>
<feature type="signal peptide" evidence="2">
    <location>
        <begin position="1"/>
        <end position="18"/>
    </location>
</feature>
<evidence type="ECO:0000313" key="5">
    <source>
        <dbReference type="Proteomes" id="UP000001601"/>
    </source>
</evidence>
<dbReference type="HOGENOM" id="CLU_100965_3_0_10"/>
<comment type="caution">
    <text evidence="4">The sequence shown here is derived from an EMBL/GenBank/DDBJ whole genome shotgun (WGS) entry which is preliminary data.</text>
</comment>
<dbReference type="AlphaFoldDB" id="A3XGD6"/>
<evidence type="ECO:0000313" key="4">
    <source>
        <dbReference type="EMBL" id="EAQ50813.1"/>
    </source>
</evidence>
<sequence length="144" mass="16700">MKRIANLALILFSISASAQEDFAKYKWRNRIVVLSTQDLTSEKFISQWERVKSSPKKLDDRNILLFALAKGRIYDKDLKALSGFHVSPLRKRYDIPTNFEGFTLIGKDGGVKMQKNVPFDVVAIFETIDNMPMRQREMRENLDD</sequence>
<dbReference type="eggNOG" id="ENOG5033B8F">
    <property type="taxonomic scope" value="Bacteria"/>
</dbReference>
<keyword evidence="1 2" id="KW-0732">Signal</keyword>
<dbReference type="Pfam" id="PF13778">
    <property type="entry name" value="DUF4174"/>
    <property type="match status" value="1"/>
</dbReference>
<gene>
    <name evidence="4" type="ORF">MED217_14760</name>
</gene>
<organism evidence="4 5">
    <name type="scientific">Leeuwenhoekiella blandensis (strain CECT 7118 / CCUG 51940 / KCTC 22103 / MED217)</name>
    <name type="common">Flavobacterium sp. (strain MED217)</name>
    <dbReference type="NCBI Taxonomy" id="398720"/>
    <lineage>
        <taxon>Bacteria</taxon>
        <taxon>Pseudomonadati</taxon>
        <taxon>Bacteroidota</taxon>
        <taxon>Flavobacteriia</taxon>
        <taxon>Flavobacteriales</taxon>
        <taxon>Flavobacteriaceae</taxon>
        <taxon>Leeuwenhoekiella</taxon>
    </lineage>
</organism>
<proteinExistence type="predicted"/>
<dbReference type="STRING" id="398720.MED217_14760"/>
<dbReference type="RefSeq" id="WP_009781305.1">
    <property type="nucleotide sequence ID" value="NZ_CH672395.1"/>
</dbReference>
<evidence type="ECO:0000256" key="1">
    <source>
        <dbReference type="ARBA" id="ARBA00022729"/>
    </source>
</evidence>
<dbReference type="InterPro" id="IPR025232">
    <property type="entry name" value="DUF4174"/>
</dbReference>
<keyword evidence="5" id="KW-1185">Reference proteome</keyword>
<evidence type="ECO:0000256" key="2">
    <source>
        <dbReference type="SAM" id="SignalP"/>
    </source>
</evidence>
<accession>A3XGD6</accession>
<dbReference type="OrthoDB" id="7362103at2"/>
<dbReference type="Proteomes" id="UP000001601">
    <property type="component" value="Unassembled WGS sequence"/>
</dbReference>
<dbReference type="EMBL" id="AANC01000001">
    <property type="protein sequence ID" value="EAQ50813.1"/>
    <property type="molecule type" value="Genomic_DNA"/>
</dbReference>
<feature type="domain" description="DUF4174" evidence="3">
    <location>
        <begin position="23"/>
        <end position="137"/>
    </location>
</feature>
<protein>
    <recommendedName>
        <fullName evidence="3">DUF4174 domain-containing protein</fullName>
    </recommendedName>
</protein>